<dbReference type="AlphaFoldDB" id="A0A0L0BX53"/>
<reference evidence="1 2" key="1">
    <citation type="journal article" date="2015" name="Nat. Commun.">
        <title>Lucilia cuprina genome unlocks parasitic fly biology to underpin future interventions.</title>
        <authorList>
            <person name="Anstead C.A."/>
            <person name="Korhonen P.K."/>
            <person name="Young N.D."/>
            <person name="Hall R.S."/>
            <person name="Jex A.R."/>
            <person name="Murali S.C."/>
            <person name="Hughes D.S."/>
            <person name="Lee S.F."/>
            <person name="Perry T."/>
            <person name="Stroehlein A.J."/>
            <person name="Ansell B.R."/>
            <person name="Breugelmans B."/>
            <person name="Hofmann A."/>
            <person name="Qu J."/>
            <person name="Dugan S."/>
            <person name="Lee S.L."/>
            <person name="Chao H."/>
            <person name="Dinh H."/>
            <person name="Han Y."/>
            <person name="Doddapaneni H.V."/>
            <person name="Worley K.C."/>
            <person name="Muzny D.M."/>
            <person name="Ioannidis P."/>
            <person name="Waterhouse R.M."/>
            <person name="Zdobnov E.M."/>
            <person name="James P.J."/>
            <person name="Bagnall N.H."/>
            <person name="Kotze A.C."/>
            <person name="Gibbs R.A."/>
            <person name="Richards S."/>
            <person name="Batterham P."/>
            <person name="Gasser R.B."/>
        </authorList>
    </citation>
    <scope>NUCLEOTIDE SEQUENCE [LARGE SCALE GENOMIC DNA]</scope>
    <source>
        <strain evidence="1 2">LS</strain>
        <tissue evidence="1">Full body</tissue>
    </source>
</reference>
<gene>
    <name evidence="1" type="ORF">FF38_01648</name>
</gene>
<dbReference type="EMBL" id="JRES01001207">
    <property type="protein sequence ID" value="KNC24576.1"/>
    <property type="molecule type" value="Genomic_DNA"/>
</dbReference>
<proteinExistence type="predicted"/>
<protein>
    <submittedName>
        <fullName evidence="1">Uncharacterized protein</fullName>
    </submittedName>
</protein>
<dbReference type="Proteomes" id="UP000037069">
    <property type="component" value="Unassembled WGS sequence"/>
</dbReference>
<accession>A0A0L0BX53</accession>
<comment type="caution">
    <text evidence="1">The sequence shown here is derived from an EMBL/GenBank/DDBJ whole genome shotgun (WGS) entry which is preliminary data.</text>
</comment>
<evidence type="ECO:0000313" key="1">
    <source>
        <dbReference type="EMBL" id="KNC24576.1"/>
    </source>
</evidence>
<organism evidence="1 2">
    <name type="scientific">Lucilia cuprina</name>
    <name type="common">Green bottle fly</name>
    <name type="synonym">Australian sheep blowfly</name>
    <dbReference type="NCBI Taxonomy" id="7375"/>
    <lineage>
        <taxon>Eukaryota</taxon>
        <taxon>Metazoa</taxon>
        <taxon>Ecdysozoa</taxon>
        <taxon>Arthropoda</taxon>
        <taxon>Hexapoda</taxon>
        <taxon>Insecta</taxon>
        <taxon>Pterygota</taxon>
        <taxon>Neoptera</taxon>
        <taxon>Endopterygota</taxon>
        <taxon>Diptera</taxon>
        <taxon>Brachycera</taxon>
        <taxon>Muscomorpha</taxon>
        <taxon>Oestroidea</taxon>
        <taxon>Calliphoridae</taxon>
        <taxon>Luciliinae</taxon>
        <taxon>Lucilia</taxon>
    </lineage>
</organism>
<keyword evidence="2" id="KW-1185">Reference proteome</keyword>
<evidence type="ECO:0000313" key="2">
    <source>
        <dbReference type="Proteomes" id="UP000037069"/>
    </source>
</evidence>
<name>A0A0L0BX53_LUCCU</name>
<sequence>MQQLKMLVAYMEENPEFARGTPTWAELKSRPKKKIASSSKSLKETGDGLYRFTALTELEEIIDRTLFLFAATAPHGKTHGYEVFKR</sequence>